<reference evidence="2 3" key="1">
    <citation type="submission" date="2019-03" db="EMBL/GenBank/DDBJ databases">
        <title>First draft genome of Liparis tanakae, snailfish: a comprehensive survey of snailfish specific genes.</title>
        <authorList>
            <person name="Kim W."/>
            <person name="Song I."/>
            <person name="Jeong J.-H."/>
            <person name="Kim D."/>
            <person name="Kim S."/>
            <person name="Ryu S."/>
            <person name="Song J.Y."/>
            <person name="Lee S.K."/>
        </authorList>
    </citation>
    <scope>NUCLEOTIDE SEQUENCE [LARGE SCALE GENOMIC DNA]</scope>
    <source>
        <tissue evidence="2">Muscle</tissue>
    </source>
</reference>
<gene>
    <name evidence="2" type="ORF">EYF80_058467</name>
</gene>
<protein>
    <submittedName>
        <fullName evidence="2">Uncharacterized protein</fullName>
    </submittedName>
</protein>
<dbReference type="AlphaFoldDB" id="A0A4Z2ES18"/>
<feature type="compositionally biased region" description="Basic and acidic residues" evidence="1">
    <location>
        <begin position="80"/>
        <end position="92"/>
    </location>
</feature>
<accession>A0A4Z2ES18</accession>
<sequence length="156" mass="17896">MYQNPRDVSEQEQEEEEQEEKKKRKMRKKRKRRKRRITFLANQVPLACVTHSLEWMPVSIQTAGRPVPPVLNYRTSSPVRTEHGERQGEPEGRGVGFQGLQGLQRLEVVDHDLVVHVQALQVDLEGLQAVEGNPDVHGGLHVRHPPPEVQLEGRRV</sequence>
<feature type="compositionally biased region" description="Basic residues" evidence="1">
    <location>
        <begin position="22"/>
        <end position="34"/>
    </location>
</feature>
<feature type="region of interest" description="Disordered" evidence="1">
    <location>
        <begin position="1"/>
        <end position="34"/>
    </location>
</feature>
<evidence type="ECO:0000256" key="1">
    <source>
        <dbReference type="SAM" id="MobiDB-lite"/>
    </source>
</evidence>
<keyword evidence="3" id="KW-1185">Reference proteome</keyword>
<comment type="caution">
    <text evidence="2">The sequence shown here is derived from an EMBL/GenBank/DDBJ whole genome shotgun (WGS) entry which is preliminary data.</text>
</comment>
<evidence type="ECO:0000313" key="2">
    <source>
        <dbReference type="EMBL" id="TNN31381.1"/>
    </source>
</evidence>
<dbReference type="EMBL" id="SRLO01003522">
    <property type="protein sequence ID" value="TNN31381.1"/>
    <property type="molecule type" value="Genomic_DNA"/>
</dbReference>
<feature type="region of interest" description="Disordered" evidence="1">
    <location>
        <begin position="64"/>
        <end position="95"/>
    </location>
</feature>
<dbReference type="Proteomes" id="UP000314294">
    <property type="component" value="Unassembled WGS sequence"/>
</dbReference>
<evidence type="ECO:0000313" key="3">
    <source>
        <dbReference type="Proteomes" id="UP000314294"/>
    </source>
</evidence>
<organism evidence="2 3">
    <name type="scientific">Liparis tanakae</name>
    <name type="common">Tanaka's snailfish</name>
    <dbReference type="NCBI Taxonomy" id="230148"/>
    <lineage>
        <taxon>Eukaryota</taxon>
        <taxon>Metazoa</taxon>
        <taxon>Chordata</taxon>
        <taxon>Craniata</taxon>
        <taxon>Vertebrata</taxon>
        <taxon>Euteleostomi</taxon>
        <taxon>Actinopterygii</taxon>
        <taxon>Neopterygii</taxon>
        <taxon>Teleostei</taxon>
        <taxon>Neoteleostei</taxon>
        <taxon>Acanthomorphata</taxon>
        <taxon>Eupercaria</taxon>
        <taxon>Perciformes</taxon>
        <taxon>Cottioidei</taxon>
        <taxon>Cottales</taxon>
        <taxon>Liparidae</taxon>
        <taxon>Liparis</taxon>
    </lineage>
</organism>
<name>A0A4Z2ES18_9TELE</name>
<proteinExistence type="predicted"/>
<feature type="region of interest" description="Disordered" evidence="1">
    <location>
        <begin position="135"/>
        <end position="156"/>
    </location>
</feature>